<dbReference type="OrthoDB" id="91829at2759"/>
<protein>
    <submittedName>
        <fullName evidence="1">Unnamed protein product</fullName>
    </submittedName>
</protein>
<accession>A0A9W6UEK7</accession>
<dbReference type="EMBL" id="BSXW01000935">
    <property type="protein sequence ID" value="GMF31796.1"/>
    <property type="molecule type" value="Genomic_DNA"/>
</dbReference>
<dbReference type="Proteomes" id="UP001165083">
    <property type="component" value="Unassembled WGS sequence"/>
</dbReference>
<sequence>MFGPESVFIPGLLRVRDNVQAEDVAPWKVREIRQVTIQSLTPSQVAELRTPGWMFPAKGSVRTLSESDLMPLTYNPDQMPGVEGSLDAYFDHEEALLQMYWELTHKLPITGRMQQQVPGLARHYHACKNRKSHAMEKRRAITAEILNEARRSGRFDLDLMLDPAVLQVPQAVEDCTWYPGSEAIAEGRDPPTSLWDALHECDAAQSWRNHFRTTIHEHSFYQVPRLRGKFIRTRTSESLL</sequence>
<name>A0A9W6UEK7_9STRA</name>
<gene>
    <name evidence="1" type="ORF">Plil01_001359400</name>
</gene>
<reference evidence="1" key="1">
    <citation type="submission" date="2023-04" db="EMBL/GenBank/DDBJ databases">
        <title>Phytophthora lilii NBRC 32176.</title>
        <authorList>
            <person name="Ichikawa N."/>
            <person name="Sato H."/>
            <person name="Tonouchi N."/>
        </authorList>
    </citation>
    <scope>NUCLEOTIDE SEQUENCE</scope>
    <source>
        <strain evidence="1">NBRC 32176</strain>
    </source>
</reference>
<dbReference type="AlphaFoldDB" id="A0A9W6UEK7"/>
<organism evidence="1 2">
    <name type="scientific">Phytophthora lilii</name>
    <dbReference type="NCBI Taxonomy" id="2077276"/>
    <lineage>
        <taxon>Eukaryota</taxon>
        <taxon>Sar</taxon>
        <taxon>Stramenopiles</taxon>
        <taxon>Oomycota</taxon>
        <taxon>Peronosporomycetes</taxon>
        <taxon>Peronosporales</taxon>
        <taxon>Peronosporaceae</taxon>
        <taxon>Phytophthora</taxon>
    </lineage>
</organism>
<comment type="caution">
    <text evidence="1">The sequence shown here is derived from an EMBL/GenBank/DDBJ whole genome shotgun (WGS) entry which is preliminary data.</text>
</comment>
<evidence type="ECO:0000313" key="1">
    <source>
        <dbReference type="EMBL" id="GMF31796.1"/>
    </source>
</evidence>
<evidence type="ECO:0000313" key="2">
    <source>
        <dbReference type="Proteomes" id="UP001165083"/>
    </source>
</evidence>
<keyword evidence="2" id="KW-1185">Reference proteome</keyword>
<proteinExistence type="predicted"/>